<evidence type="ECO:0000256" key="1">
    <source>
        <dbReference type="SAM" id="MobiDB-lite"/>
    </source>
</evidence>
<reference evidence="2" key="1">
    <citation type="submission" date="2021-06" db="EMBL/GenBank/DDBJ databases">
        <title>Comparative genomics, transcriptomics and evolutionary studies reveal genomic signatures of adaptation to plant cell wall in hemibiotrophic fungi.</title>
        <authorList>
            <consortium name="DOE Joint Genome Institute"/>
            <person name="Baroncelli R."/>
            <person name="Diaz J.F."/>
            <person name="Benocci T."/>
            <person name="Peng M."/>
            <person name="Battaglia E."/>
            <person name="Haridas S."/>
            <person name="Andreopoulos W."/>
            <person name="Labutti K."/>
            <person name="Pangilinan J."/>
            <person name="Floch G.L."/>
            <person name="Makela M.R."/>
            <person name="Henrissat B."/>
            <person name="Grigoriev I.V."/>
            <person name="Crouch J.A."/>
            <person name="De Vries R.P."/>
            <person name="Sukno S.A."/>
            <person name="Thon M.R."/>
        </authorList>
    </citation>
    <scope>NUCLEOTIDE SEQUENCE</scope>
    <source>
        <strain evidence="2">CBS 125086</strain>
    </source>
</reference>
<dbReference type="EMBL" id="JAHLJV010000227">
    <property type="protein sequence ID" value="KAK1564003.1"/>
    <property type="molecule type" value="Genomic_DNA"/>
</dbReference>
<dbReference type="Proteomes" id="UP001230504">
    <property type="component" value="Unassembled WGS sequence"/>
</dbReference>
<feature type="compositionally biased region" description="Polar residues" evidence="1">
    <location>
        <begin position="60"/>
        <end position="70"/>
    </location>
</feature>
<name>A0AAD8PJA3_9PEZI</name>
<feature type="region of interest" description="Disordered" evidence="1">
    <location>
        <begin position="56"/>
        <end position="84"/>
    </location>
</feature>
<keyword evidence="3" id="KW-1185">Reference proteome</keyword>
<evidence type="ECO:0000313" key="2">
    <source>
        <dbReference type="EMBL" id="KAK1564003.1"/>
    </source>
</evidence>
<protein>
    <submittedName>
        <fullName evidence="2">Uncharacterized protein</fullName>
    </submittedName>
</protein>
<dbReference type="AlphaFoldDB" id="A0AAD8PJA3"/>
<dbReference type="RefSeq" id="XP_060406879.1">
    <property type="nucleotide sequence ID" value="XM_060559510.1"/>
</dbReference>
<dbReference type="GeneID" id="85443750"/>
<organism evidence="2 3">
    <name type="scientific">Colletotrichum navitas</name>
    <dbReference type="NCBI Taxonomy" id="681940"/>
    <lineage>
        <taxon>Eukaryota</taxon>
        <taxon>Fungi</taxon>
        <taxon>Dikarya</taxon>
        <taxon>Ascomycota</taxon>
        <taxon>Pezizomycotina</taxon>
        <taxon>Sordariomycetes</taxon>
        <taxon>Hypocreomycetidae</taxon>
        <taxon>Glomerellales</taxon>
        <taxon>Glomerellaceae</taxon>
        <taxon>Colletotrichum</taxon>
        <taxon>Colletotrichum graminicola species complex</taxon>
    </lineage>
</organism>
<gene>
    <name evidence="2" type="ORF">LY79DRAFT_573799</name>
</gene>
<comment type="caution">
    <text evidence="2">The sequence shown here is derived from an EMBL/GenBank/DDBJ whole genome shotgun (WGS) entry which is preliminary data.</text>
</comment>
<proteinExistence type="predicted"/>
<sequence length="84" mass="8660">MTSLWSAVADVNWNRARCVKGLTTQDDGTMGTSTPAYSKKVLLGFAWVAGPGDVAKGPLSSASNNDNASTGDKDKNAAGSLHAF</sequence>
<accession>A0AAD8PJA3</accession>
<evidence type="ECO:0000313" key="3">
    <source>
        <dbReference type="Proteomes" id="UP001230504"/>
    </source>
</evidence>